<accession>A0A0J7K7T5</accession>
<dbReference type="InterPro" id="IPR055469">
    <property type="entry name" value="DUF7041"/>
</dbReference>
<gene>
    <name evidence="3" type="ORF">RF55_14586</name>
</gene>
<dbReference type="Proteomes" id="UP000036403">
    <property type="component" value="Unassembled WGS sequence"/>
</dbReference>
<evidence type="ECO:0000313" key="3">
    <source>
        <dbReference type="EMBL" id="KMQ86422.1"/>
    </source>
</evidence>
<name>A0A0J7K7T5_LASNI</name>
<protein>
    <recommendedName>
        <fullName evidence="2">DUF7041 domain-containing protein</fullName>
    </recommendedName>
</protein>
<feature type="domain" description="DUF7041" evidence="2">
    <location>
        <begin position="33"/>
        <end position="116"/>
    </location>
</feature>
<feature type="region of interest" description="Disordered" evidence="1">
    <location>
        <begin position="225"/>
        <end position="258"/>
    </location>
</feature>
<sequence length="286" mass="33502">MSKEKPTIPREPRERTIVIDEEEAKTNRITIRIPPFWPEEPELWFAQLEGQFSLYGIIEDEAKYAYTLSRIEAKQAREIKDVITHPPTQNKYETIKKALIRRLTDSQEQRIRQLLEREELGDRKPSQFLRHLSTLASSTVPSDLLRTLWLGRLPQHMQTILATRTHDKLADVAEQADRIHEINSNKTLVLATTAQPVQTAGRSTWEEQMETLSKQVATLTTQMTKMTKQLGRERSRRRERSHSRNRPRSKTPKQEGVCFYHRRFGQEARKCTQPCTFKEKNEEGSR</sequence>
<evidence type="ECO:0000259" key="2">
    <source>
        <dbReference type="Pfam" id="PF23055"/>
    </source>
</evidence>
<reference evidence="3 4" key="1">
    <citation type="submission" date="2015-04" db="EMBL/GenBank/DDBJ databases">
        <title>Lasius niger genome sequencing.</title>
        <authorList>
            <person name="Konorov E.A."/>
            <person name="Nikitin M.A."/>
            <person name="Kirill M.V."/>
            <person name="Chang P."/>
        </authorList>
    </citation>
    <scope>NUCLEOTIDE SEQUENCE [LARGE SCALE GENOMIC DNA]</scope>
    <source>
        <tissue evidence="3">Whole</tissue>
    </source>
</reference>
<proteinExistence type="predicted"/>
<dbReference type="Pfam" id="PF23055">
    <property type="entry name" value="DUF7041"/>
    <property type="match status" value="1"/>
</dbReference>
<dbReference type="EMBL" id="LBMM01012075">
    <property type="protein sequence ID" value="KMQ86422.1"/>
    <property type="molecule type" value="Genomic_DNA"/>
</dbReference>
<dbReference type="OrthoDB" id="7699407at2759"/>
<organism evidence="3 4">
    <name type="scientific">Lasius niger</name>
    <name type="common">Black garden ant</name>
    <dbReference type="NCBI Taxonomy" id="67767"/>
    <lineage>
        <taxon>Eukaryota</taxon>
        <taxon>Metazoa</taxon>
        <taxon>Ecdysozoa</taxon>
        <taxon>Arthropoda</taxon>
        <taxon>Hexapoda</taxon>
        <taxon>Insecta</taxon>
        <taxon>Pterygota</taxon>
        <taxon>Neoptera</taxon>
        <taxon>Endopterygota</taxon>
        <taxon>Hymenoptera</taxon>
        <taxon>Apocrita</taxon>
        <taxon>Aculeata</taxon>
        <taxon>Formicoidea</taxon>
        <taxon>Formicidae</taxon>
        <taxon>Formicinae</taxon>
        <taxon>Lasius</taxon>
        <taxon>Lasius</taxon>
    </lineage>
</organism>
<dbReference type="PaxDb" id="67767-A0A0J7K7T5"/>
<dbReference type="AlphaFoldDB" id="A0A0J7K7T5"/>
<evidence type="ECO:0000256" key="1">
    <source>
        <dbReference type="SAM" id="MobiDB-lite"/>
    </source>
</evidence>
<comment type="caution">
    <text evidence="3">The sequence shown here is derived from an EMBL/GenBank/DDBJ whole genome shotgun (WGS) entry which is preliminary data.</text>
</comment>
<evidence type="ECO:0000313" key="4">
    <source>
        <dbReference type="Proteomes" id="UP000036403"/>
    </source>
</evidence>
<feature type="compositionally biased region" description="Basic residues" evidence="1">
    <location>
        <begin position="234"/>
        <end position="251"/>
    </location>
</feature>
<dbReference type="PANTHER" id="PTHR33327:SF3">
    <property type="entry name" value="RNA-DIRECTED DNA POLYMERASE"/>
    <property type="match status" value="1"/>
</dbReference>
<dbReference type="PANTHER" id="PTHR33327">
    <property type="entry name" value="ENDONUCLEASE"/>
    <property type="match status" value="1"/>
</dbReference>
<keyword evidence="4" id="KW-1185">Reference proteome</keyword>
<dbReference type="STRING" id="67767.A0A0J7K7T5"/>